<comment type="caution">
    <text evidence="3">The sequence shown here is derived from an EMBL/GenBank/DDBJ whole genome shotgun (WGS) entry which is preliminary data.</text>
</comment>
<name>A0A6L2MVP6_TANCI</name>
<dbReference type="PANTHER" id="PTHR36617:SF5">
    <property type="entry name" value="OS05G0421675 PROTEIN"/>
    <property type="match status" value="1"/>
</dbReference>
<feature type="region of interest" description="Disordered" evidence="1">
    <location>
        <begin position="221"/>
        <end position="271"/>
    </location>
</feature>
<organism evidence="3">
    <name type="scientific">Tanacetum cinerariifolium</name>
    <name type="common">Dalmatian daisy</name>
    <name type="synonym">Chrysanthemum cinerariifolium</name>
    <dbReference type="NCBI Taxonomy" id="118510"/>
    <lineage>
        <taxon>Eukaryota</taxon>
        <taxon>Viridiplantae</taxon>
        <taxon>Streptophyta</taxon>
        <taxon>Embryophyta</taxon>
        <taxon>Tracheophyta</taxon>
        <taxon>Spermatophyta</taxon>
        <taxon>Magnoliopsida</taxon>
        <taxon>eudicotyledons</taxon>
        <taxon>Gunneridae</taxon>
        <taxon>Pentapetalae</taxon>
        <taxon>asterids</taxon>
        <taxon>campanulids</taxon>
        <taxon>Asterales</taxon>
        <taxon>Asteraceae</taxon>
        <taxon>Asteroideae</taxon>
        <taxon>Anthemideae</taxon>
        <taxon>Anthemidinae</taxon>
        <taxon>Tanacetum</taxon>
    </lineage>
</organism>
<evidence type="ECO:0000259" key="2">
    <source>
        <dbReference type="Pfam" id="PF07727"/>
    </source>
</evidence>
<feature type="compositionally biased region" description="Basic and acidic residues" evidence="1">
    <location>
        <begin position="249"/>
        <end position="260"/>
    </location>
</feature>
<feature type="domain" description="Reverse transcriptase Ty1/copia-type" evidence="2">
    <location>
        <begin position="830"/>
        <end position="877"/>
    </location>
</feature>
<dbReference type="GO" id="GO:0003964">
    <property type="term" value="F:RNA-directed DNA polymerase activity"/>
    <property type="evidence" value="ECO:0007669"/>
    <property type="project" value="UniProtKB-KW"/>
</dbReference>
<dbReference type="Pfam" id="PF07727">
    <property type="entry name" value="RVT_2"/>
    <property type="match status" value="1"/>
</dbReference>
<keyword evidence="3" id="KW-0808">Transferase</keyword>
<dbReference type="InterPro" id="IPR013103">
    <property type="entry name" value="RVT_2"/>
</dbReference>
<dbReference type="PANTHER" id="PTHR36617">
    <property type="entry name" value="PROTEIN, PUTATIVE-RELATED"/>
    <property type="match status" value="1"/>
</dbReference>
<protein>
    <submittedName>
        <fullName evidence="3">RNA-directed DNA polymerase, eukaryota, reverse transcriptase zinc-binding domain protein</fullName>
    </submittedName>
</protein>
<dbReference type="EMBL" id="BKCJ010007281">
    <property type="protein sequence ID" value="GEU76445.1"/>
    <property type="molecule type" value="Genomic_DNA"/>
</dbReference>
<dbReference type="AlphaFoldDB" id="A0A6L2MVP6"/>
<evidence type="ECO:0000256" key="1">
    <source>
        <dbReference type="SAM" id="MobiDB-lite"/>
    </source>
</evidence>
<proteinExistence type="predicted"/>
<keyword evidence="3" id="KW-0548">Nucleotidyltransferase</keyword>
<evidence type="ECO:0000313" key="3">
    <source>
        <dbReference type="EMBL" id="GEU76445.1"/>
    </source>
</evidence>
<gene>
    <name evidence="3" type="ORF">Tci_048423</name>
</gene>
<sequence>MRDGDWQEVTRKKRRSMFDRLGYSTSNTINVYVSNFPSHLTVRELSNIYGKNKNIADVFMAKHKNKLDQMFGFYRYNGLTRRRVLDLLKPMLRNLYLLLQHQLSEELIVLIHSPMWLKEFRMKRRWDVIKILDQSPILKLFAGMKSWFSSLEPWYDDFVLNERLIWLEIDGVTIRAWNNDTFKSICRKWGEVLFIDESDSSNKFSMQEGYVADGGNVEEEGYVENSSNADGGNVEEEEEELMGELFCNDDNKTPPDKKNNTDAQPFNSDPFELESSIAKNGNIIEKGIPDHRLILLKEYVVDYGPTPFRFFHSWLECEGFYDLVVDTWKSYDSASRPTIGDVDFKQIFVEQREFLECDVSNEEIKRAVWDCGSDRAPGPNVDFEKAFYLLRWDYLDVIMEKLGFGFKWHMWISGCLKNSSASILINDSPTSEFDMFNGEWSHSNTYNLICLLQYFYMVYGLKINVHKSKILGFNVFDEDVSSMALVLGCGVAKLPMVYLGVWRFRTTSNSLWVNVIKDIHGHDGGIRSGRAGKLITISFWGDNWCGTRPLKDSFPRVYVLDENKLCTVAQRINIEDWSFILRRPPRGGAESNQLDELIQVTRDVVLSYSTDGWNWELDTTGYSVASARIHIDEHTLNDTFTSTRWLRCIPIKVNVFIWRLRLDKLLTLVNMDREGIDVSNITEWFSWLDDAHVPKSARIILEGIASTMMWSVWNFSSSKPKKANIWDSIVHYVFLWILSRNPKIHNHEDSLVTNSIDIEEHKASPIVTTFEEQTSLISLIEADEFYQEDSAELDGNTLLTSYGTPDFFEAESSTALDPSNMHKFYQVAHLLEQMDVKTGFLNGPLKEEVYVSQPDGFVDPDFPDHVYRLKKALYGLK</sequence>
<keyword evidence="3" id="KW-0695">RNA-directed DNA polymerase</keyword>
<accession>A0A6L2MVP6</accession>
<feature type="compositionally biased region" description="Acidic residues" evidence="1">
    <location>
        <begin position="233"/>
        <end position="242"/>
    </location>
</feature>
<reference evidence="3" key="1">
    <citation type="journal article" date="2019" name="Sci. Rep.">
        <title>Draft genome of Tanacetum cinerariifolium, the natural source of mosquito coil.</title>
        <authorList>
            <person name="Yamashiro T."/>
            <person name="Shiraishi A."/>
            <person name="Satake H."/>
            <person name="Nakayama K."/>
        </authorList>
    </citation>
    <scope>NUCLEOTIDE SEQUENCE</scope>
</reference>